<dbReference type="KEGG" id="oai:OLEAN_C34590"/>
<accession>R4YRT0</accession>
<dbReference type="Gene3D" id="2.30.30.320">
    <property type="entry name" value="DUF1653-like domain"/>
    <property type="match status" value="1"/>
</dbReference>
<dbReference type="EMBL" id="FO203512">
    <property type="protein sequence ID" value="CCK77635.1"/>
    <property type="molecule type" value="Genomic_DNA"/>
</dbReference>
<reference evidence="2 3" key="1">
    <citation type="journal article" date="2013" name="Nat. Commun.">
        <title>Genome sequence and functional genomic analysis of the oil-degrading bacterium Oleispira antarctica.</title>
        <authorList>
            <person name="Kube M."/>
            <person name="Chernikova T.N."/>
            <person name="Al-Ramahi Y."/>
            <person name="Beloqui A."/>
            <person name="Lopez-Cortez N."/>
            <person name="Guazzaroni M.E."/>
            <person name="Heipieper H.J."/>
            <person name="Klages S."/>
            <person name="Kotsyurbenko O.R."/>
            <person name="Langer I."/>
            <person name="Nechitaylo T.Y."/>
            <person name="Lunsdorf H."/>
            <person name="Fernandez M."/>
            <person name="Juarez S."/>
            <person name="Ciordia S."/>
            <person name="Singer A."/>
            <person name="Kagan O."/>
            <person name="Egorova O."/>
            <person name="Petit P.A."/>
            <person name="Stogios P."/>
            <person name="Kim Y."/>
            <person name="Tchigvintsev A."/>
            <person name="Flick R."/>
            <person name="Denaro R."/>
            <person name="Genovese M."/>
            <person name="Albar J.P."/>
            <person name="Reva O.N."/>
            <person name="Martinez-Gomariz M."/>
            <person name="Tran H."/>
            <person name="Ferrer M."/>
            <person name="Savchenko A."/>
            <person name="Yakunin A.F."/>
            <person name="Yakimov M.M."/>
            <person name="Golyshina O.V."/>
            <person name="Reinhardt R."/>
            <person name="Golyshin P.N."/>
        </authorList>
    </citation>
    <scope>NUCLEOTIDE SEQUENCE [LARGE SCALE GENOMIC DNA]</scope>
</reference>
<dbReference type="PATRIC" id="fig|698738.3.peg.3599"/>
<proteinExistence type="predicted"/>
<protein>
    <recommendedName>
        <fullName evidence="1">DUF1653 domain-containing protein</fullName>
    </recommendedName>
</protein>
<dbReference type="HOGENOM" id="CLU_097488_4_2_6"/>
<evidence type="ECO:0000259" key="1">
    <source>
        <dbReference type="Pfam" id="PF07866"/>
    </source>
</evidence>
<dbReference type="STRING" id="698738.OLEAN_C34590"/>
<gene>
    <name evidence="2" type="ORF">OLEAN_C34590</name>
</gene>
<dbReference type="InterPro" id="IPR023387">
    <property type="entry name" value="DUF1653-like_dom"/>
</dbReference>
<dbReference type="Proteomes" id="UP000032749">
    <property type="component" value="Chromosome"/>
</dbReference>
<dbReference type="InterPro" id="IPR037135">
    <property type="entry name" value="DUF1653-like_dom_sf"/>
</dbReference>
<dbReference type="AlphaFoldDB" id="R4YRT0"/>
<organism evidence="2 3">
    <name type="scientific">Oleispira antarctica RB-8</name>
    <dbReference type="NCBI Taxonomy" id="698738"/>
    <lineage>
        <taxon>Bacteria</taxon>
        <taxon>Pseudomonadati</taxon>
        <taxon>Pseudomonadota</taxon>
        <taxon>Gammaproteobacteria</taxon>
        <taxon>Oceanospirillales</taxon>
        <taxon>Oceanospirillaceae</taxon>
        <taxon>Oleispira</taxon>
    </lineage>
</organism>
<keyword evidence="3" id="KW-1185">Reference proteome</keyword>
<dbReference type="OrthoDB" id="371169at2"/>
<evidence type="ECO:0000313" key="2">
    <source>
        <dbReference type="EMBL" id="CCK77635.1"/>
    </source>
</evidence>
<evidence type="ECO:0000313" key="3">
    <source>
        <dbReference type="Proteomes" id="UP000032749"/>
    </source>
</evidence>
<dbReference type="Pfam" id="PF07866">
    <property type="entry name" value="DUF1653"/>
    <property type="match status" value="1"/>
</dbReference>
<feature type="domain" description="DUF1653" evidence="1">
    <location>
        <begin position="10"/>
        <end position="72"/>
    </location>
</feature>
<name>R4YRT0_OLEAN</name>
<sequence>MSQQPNIQKGLYRHYKGAEYQVIDVARHSETEEWFVVYETRYADEAPSTWIRPADMFSETVEIGGEVIARFQFID</sequence>